<dbReference type="PANTHER" id="PTHR48048:SF20">
    <property type="entry name" value="GLYCOSYLTRANSFERASE"/>
    <property type="match status" value="1"/>
</dbReference>
<keyword evidence="3" id="KW-0808">Transferase</keyword>
<dbReference type="Proteomes" id="UP001652660">
    <property type="component" value="Chromosome 10c"/>
</dbReference>
<proteinExistence type="inferred from homology"/>
<keyword evidence="5" id="KW-1185">Reference proteome</keyword>
<keyword evidence="4" id="KW-0472">Membrane</keyword>
<evidence type="ECO:0000256" key="1">
    <source>
        <dbReference type="ARBA" id="ARBA00009995"/>
    </source>
</evidence>
<dbReference type="GeneID" id="113713176"/>
<keyword evidence="4" id="KW-0812">Transmembrane</keyword>
<evidence type="ECO:0000256" key="3">
    <source>
        <dbReference type="ARBA" id="ARBA00022679"/>
    </source>
</evidence>
<dbReference type="InterPro" id="IPR050481">
    <property type="entry name" value="UDP-glycosyltransf_plant"/>
</dbReference>
<dbReference type="AlphaFoldDB" id="A0A6P6UQ47"/>
<dbReference type="OrthoDB" id="5835829at2759"/>
<feature type="transmembrane region" description="Helical" evidence="4">
    <location>
        <begin position="132"/>
        <end position="149"/>
    </location>
</feature>
<keyword evidence="4" id="KW-1133">Transmembrane helix</keyword>
<accession>A0A6P6UQ47</accession>
<dbReference type="GO" id="GO:0035251">
    <property type="term" value="F:UDP-glucosyltransferase activity"/>
    <property type="evidence" value="ECO:0007669"/>
    <property type="project" value="InterPro"/>
</dbReference>
<dbReference type="InterPro" id="IPR002213">
    <property type="entry name" value="UDP_glucos_trans"/>
</dbReference>
<name>A0A6P6UQ47_COFAR</name>
<dbReference type="SUPFAM" id="SSF53756">
    <property type="entry name" value="UDP-Glycosyltransferase/glycogen phosphorylase"/>
    <property type="match status" value="1"/>
</dbReference>
<dbReference type="RefSeq" id="XP_027092618.1">
    <property type="nucleotide sequence ID" value="XM_027236817.2"/>
</dbReference>
<evidence type="ECO:0000313" key="6">
    <source>
        <dbReference type="RefSeq" id="XP_027092618.1"/>
    </source>
</evidence>
<reference evidence="5" key="1">
    <citation type="journal article" date="2025" name="Foods">
        <title>Unveiling the Microbial Signatures of Arabica Coffee Cherries: Insights into Ripeness Specific Diversity, Functional Traits, and Implications for Quality and Safety.</title>
        <authorList>
            <consortium name="RefSeq"/>
            <person name="Tenea G.N."/>
            <person name="Cifuentes V."/>
            <person name="Reyes P."/>
            <person name="Cevallos-Vallejos M."/>
        </authorList>
    </citation>
    <scope>NUCLEOTIDE SEQUENCE [LARGE SCALE GENOMIC DNA]</scope>
</reference>
<keyword evidence="2" id="KW-0328">Glycosyltransferase</keyword>
<evidence type="ECO:0000313" key="5">
    <source>
        <dbReference type="Proteomes" id="UP001652660"/>
    </source>
</evidence>
<organism evidence="5 6">
    <name type="scientific">Coffea arabica</name>
    <name type="common">Arabian coffee</name>
    <dbReference type="NCBI Taxonomy" id="13443"/>
    <lineage>
        <taxon>Eukaryota</taxon>
        <taxon>Viridiplantae</taxon>
        <taxon>Streptophyta</taxon>
        <taxon>Embryophyta</taxon>
        <taxon>Tracheophyta</taxon>
        <taxon>Spermatophyta</taxon>
        <taxon>Magnoliopsida</taxon>
        <taxon>eudicotyledons</taxon>
        <taxon>Gunneridae</taxon>
        <taxon>Pentapetalae</taxon>
        <taxon>asterids</taxon>
        <taxon>lamiids</taxon>
        <taxon>Gentianales</taxon>
        <taxon>Rubiaceae</taxon>
        <taxon>Ixoroideae</taxon>
        <taxon>Gardenieae complex</taxon>
        <taxon>Bertiereae - Coffeeae clade</taxon>
        <taxon>Coffeeae</taxon>
        <taxon>Coffea</taxon>
    </lineage>
</organism>
<dbReference type="Pfam" id="PF00201">
    <property type="entry name" value="UDPGT"/>
    <property type="match status" value="1"/>
</dbReference>
<comment type="similarity">
    <text evidence="1">Belongs to the UDP-glycosyltransferase family.</text>
</comment>
<protein>
    <submittedName>
        <fullName evidence="6">UDP-glycosyltransferase 88F5-like</fullName>
    </submittedName>
</protein>
<dbReference type="FunFam" id="3.40.50.2000:FF:000020">
    <property type="entry name" value="Glycosyltransferase"/>
    <property type="match status" value="1"/>
</dbReference>
<dbReference type="PANTHER" id="PTHR48048">
    <property type="entry name" value="GLYCOSYLTRANSFERASE"/>
    <property type="match status" value="1"/>
</dbReference>
<evidence type="ECO:0000256" key="4">
    <source>
        <dbReference type="SAM" id="Phobius"/>
    </source>
</evidence>
<sequence length="480" mass="53087">MENTLVLYPAPGIGHMISMLELAKLILRHYSNKFSRIHILITTGFRDIKSTYLDYISRTNPCIIFHQFPFIQADFSSNLSPPAIAFKFIRKNAPNVHHALQEISKTSSIRAMIIDFFCTSAMPYSNNLGTPVYYFFTSGAAALALYLYFPTIHKQTSESFKDLVQTKFDVPGLPPIPATHMPEPVLDRVDPASDDILYFSVHLPKSSGIIVNTFDELEPIALKAITDGLCVPDAPTPPLYNIGPLIAEADSRPAEDGDEGIDLDQSDCFSWLDRQPNKCVVFLCFGSRGTFSVEQITEIAKGLERSGKRFLWVVKKPQGDNKSTQVNGSGGFEIDSILPEGFLEKTKGIGLVVKSWIPQMQVLRHPAVGGFATHCGWNSILEAVVAGVPMVAWPLYAEQHVNMAALVQDMKMAIPVEQGNDGIASAEEVEKRIRELMDSERGQELRELSKMIRDIAVESGQHLGSSSIALSNLIRVLFGN</sequence>
<dbReference type="Gene3D" id="3.40.50.2000">
    <property type="entry name" value="Glycogen Phosphorylase B"/>
    <property type="match status" value="2"/>
</dbReference>
<dbReference type="CDD" id="cd03784">
    <property type="entry name" value="GT1_Gtf-like"/>
    <property type="match status" value="1"/>
</dbReference>
<dbReference type="FunFam" id="3.40.50.2000:FF:000095">
    <property type="entry name" value="Glycosyltransferase"/>
    <property type="match status" value="1"/>
</dbReference>
<reference evidence="6" key="2">
    <citation type="submission" date="2025-08" db="UniProtKB">
        <authorList>
            <consortium name="RefSeq"/>
        </authorList>
    </citation>
    <scope>IDENTIFICATION</scope>
    <source>
        <tissue evidence="6">Leaves</tissue>
    </source>
</reference>
<feature type="transmembrane region" description="Helical" evidence="4">
    <location>
        <begin position="6"/>
        <end position="27"/>
    </location>
</feature>
<gene>
    <name evidence="6" type="primary">LOC113713176</name>
</gene>
<evidence type="ECO:0000256" key="2">
    <source>
        <dbReference type="ARBA" id="ARBA00022676"/>
    </source>
</evidence>